<proteinExistence type="predicted"/>
<name>A0A1I7G164_9FLAO</name>
<keyword evidence="2" id="KW-1185">Reference proteome</keyword>
<protein>
    <submittedName>
        <fullName evidence="1">Uncharacterized protein</fullName>
    </submittedName>
</protein>
<evidence type="ECO:0000313" key="1">
    <source>
        <dbReference type="EMBL" id="SFU42137.1"/>
    </source>
</evidence>
<dbReference type="Proteomes" id="UP000199138">
    <property type="component" value="Unassembled WGS sequence"/>
</dbReference>
<dbReference type="STRING" id="1224947.SAMN05216480_10346"/>
<dbReference type="EMBL" id="FPBK01000003">
    <property type="protein sequence ID" value="SFU42137.1"/>
    <property type="molecule type" value="Genomic_DNA"/>
</dbReference>
<sequence>MEALVLASIPLLLLKIDPINKSLMSDFVFVTTGKSITTYSL</sequence>
<dbReference type="RefSeq" id="WP_262501695.1">
    <property type="nucleotide sequence ID" value="NZ_FPBK01000003.1"/>
</dbReference>
<gene>
    <name evidence="1" type="ORF">SAMN05216480_10346</name>
</gene>
<dbReference type="AlphaFoldDB" id="A0A1I7G164"/>
<organism evidence="1 2">
    <name type="scientific">Pustulibacterium marinum</name>
    <dbReference type="NCBI Taxonomy" id="1224947"/>
    <lineage>
        <taxon>Bacteria</taxon>
        <taxon>Pseudomonadati</taxon>
        <taxon>Bacteroidota</taxon>
        <taxon>Flavobacteriia</taxon>
        <taxon>Flavobacteriales</taxon>
        <taxon>Flavobacteriaceae</taxon>
        <taxon>Pustulibacterium</taxon>
    </lineage>
</organism>
<evidence type="ECO:0000313" key="2">
    <source>
        <dbReference type="Proteomes" id="UP000199138"/>
    </source>
</evidence>
<reference evidence="1 2" key="1">
    <citation type="submission" date="2016-10" db="EMBL/GenBank/DDBJ databases">
        <authorList>
            <person name="de Groot N.N."/>
        </authorList>
    </citation>
    <scope>NUCLEOTIDE SEQUENCE [LARGE SCALE GENOMIC DNA]</scope>
    <source>
        <strain evidence="1 2">CGMCC 1.12333</strain>
    </source>
</reference>
<accession>A0A1I7G164</accession>